<keyword evidence="2" id="KW-1185">Reference proteome</keyword>
<sequence length="799" mass="81826">MILSARRPIGVSLALALCAGVLAGFQLLVAPVAHSAAVTDFDPGYIISDAVMYDTGTMSSSSVQTFLDAKGAYCSPASGSTCIKSYRETTPSRTADSLCPRSYAGASNESAASIIYKVSVACGINPQVLLVTLQKEQGLITSTAGKTSYTYSRALGFGCPDNVGGWCDPTYAGFANQVYSAAKQLKRYAANPTSYSYRASRTNTVQYHPNTACGTSGVYIENQATASLYNYTPYRPNAAALAAGYGSGDSCSSYGNRNFHLYFSAWFGGPVNRTPVGVIDSVTSDAGTGTVSVRGWALDPDTTASINVHVYVDGVAVRATKASTSRPDVGAVYGLGNAHGFDTTITTSTGTHTVCAYALDSTSGNSSLGCTTVSVTNLTPKGTLDSATGTPGGIAVRGWAFDPDTSEAIDVHMYVDGKSVKSVKASSSRSDVGRAYGVSSNHGFSATVPASDGKHTVCAYAINVPSGGNPLIGCKTVTVTNLPPKGNIDAVTSPAPGSVKVRGWVFDPDSSDAVSVHVYVDGKRTSIITANSPRSDVARAYGVGSSHGFDATIPVTRGDHSVCFYAIDTSRGANPYLGCRTVTVANSLPTGAVSSAEGVPAMVGGGGTAAQGSSLKVVGWASDFDTTAKVDVWLQVDGVTQSAVQTTTEVAGAGTTGFTLTAPVSQGDHQACVLARDPDTRDVVELGCNDVEVPNTAATGVVDSITTGSGTVSVRGWAFDLDTTSAVDVHVYVGSSLVGSVKADASRTDVDKAYGVGANHGFSKTFAASKGTAQVCLYVIGSPRGTGNPTLGCETVTVS</sequence>
<protein>
    <submittedName>
        <fullName evidence="1">Uncharacterized protein</fullName>
    </submittedName>
</protein>
<gene>
    <name evidence="1" type="ORF">ATL42_0367</name>
</gene>
<reference evidence="1 2" key="1">
    <citation type="submission" date="2017-10" db="EMBL/GenBank/DDBJ databases">
        <title>Sequencing the genomes of 1000 actinobacteria strains.</title>
        <authorList>
            <person name="Klenk H.-P."/>
        </authorList>
    </citation>
    <scope>NUCLEOTIDE SEQUENCE [LARGE SCALE GENOMIC DNA]</scope>
    <source>
        <strain evidence="1 2">DSM 18966</strain>
    </source>
</reference>
<dbReference type="EMBL" id="PDJG01000001">
    <property type="protein sequence ID" value="PFG32527.1"/>
    <property type="molecule type" value="Genomic_DNA"/>
</dbReference>
<name>A0A2A9E0F5_9MICO</name>
<proteinExistence type="predicted"/>
<comment type="caution">
    <text evidence="1">The sequence shown here is derived from an EMBL/GenBank/DDBJ whole genome shotgun (WGS) entry which is preliminary data.</text>
</comment>
<dbReference type="Proteomes" id="UP000225548">
    <property type="component" value="Unassembled WGS sequence"/>
</dbReference>
<accession>A0A2A9E0F5</accession>
<evidence type="ECO:0000313" key="1">
    <source>
        <dbReference type="EMBL" id="PFG32527.1"/>
    </source>
</evidence>
<dbReference type="RefSeq" id="WP_098453884.1">
    <property type="nucleotide sequence ID" value="NZ_PDJG01000001.1"/>
</dbReference>
<evidence type="ECO:0000313" key="2">
    <source>
        <dbReference type="Proteomes" id="UP000225548"/>
    </source>
</evidence>
<organism evidence="1 2">
    <name type="scientific">Sanguibacter antarcticus</name>
    <dbReference type="NCBI Taxonomy" id="372484"/>
    <lineage>
        <taxon>Bacteria</taxon>
        <taxon>Bacillati</taxon>
        <taxon>Actinomycetota</taxon>
        <taxon>Actinomycetes</taxon>
        <taxon>Micrococcales</taxon>
        <taxon>Sanguibacteraceae</taxon>
        <taxon>Sanguibacter</taxon>
    </lineage>
</organism>
<dbReference type="OrthoDB" id="9764271at2"/>
<dbReference type="AlphaFoldDB" id="A0A2A9E0F5"/>